<comment type="caution">
    <text evidence="1">The sequence shown here is derived from an EMBL/GenBank/DDBJ whole genome shotgun (WGS) entry which is preliminary data.</text>
</comment>
<reference evidence="1 2" key="1">
    <citation type="submission" date="2015-04" db="EMBL/GenBank/DDBJ databases">
        <title>Lasius niger genome sequencing.</title>
        <authorList>
            <person name="Konorov E.A."/>
            <person name="Nikitin M.A."/>
            <person name="Kirill M.V."/>
            <person name="Chang P."/>
        </authorList>
    </citation>
    <scope>NUCLEOTIDE SEQUENCE [LARGE SCALE GENOMIC DNA]</scope>
    <source>
        <tissue evidence="1">Whole</tissue>
    </source>
</reference>
<dbReference type="OrthoDB" id="8065733at2759"/>
<protein>
    <submittedName>
        <fullName evidence="1">Uncharacterized protein</fullName>
    </submittedName>
</protein>
<sequence>MAPNRIPYQDLILIKDNLLRALLQPDSISARALAQRTIFDWILSGPVRTEEERKDTMAQCTVGSPLSTFVRRFWEQEGLPLPPSSLTKEDQE</sequence>
<organism evidence="1 2">
    <name type="scientific">Lasius niger</name>
    <name type="common">Black garden ant</name>
    <dbReference type="NCBI Taxonomy" id="67767"/>
    <lineage>
        <taxon>Eukaryota</taxon>
        <taxon>Metazoa</taxon>
        <taxon>Ecdysozoa</taxon>
        <taxon>Arthropoda</taxon>
        <taxon>Hexapoda</taxon>
        <taxon>Insecta</taxon>
        <taxon>Pterygota</taxon>
        <taxon>Neoptera</taxon>
        <taxon>Endopterygota</taxon>
        <taxon>Hymenoptera</taxon>
        <taxon>Apocrita</taxon>
        <taxon>Aculeata</taxon>
        <taxon>Formicoidea</taxon>
        <taxon>Formicidae</taxon>
        <taxon>Formicinae</taxon>
        <taxon>Lasius</taxon>
        <taxon>Lasius</taxon>
    </lineage>
</organism>
<evidence type="ECO:0000313" key="1">
    <source>
        <dbReference type="EMBL" id="KMQ88134.1"/>
    </source>
</evidence>
<dbReference type="EMBL" id="LBMM01009443">
    <property type="protein sequence ID" value="KMQ88134.1"/>
    <property type="molecule type" value="Genomic_DNA"/>
</dbReference>
<dbReference type="AlphaFoldDB" id="A0A0J7KD73"/>
<accession>A0A0J7KD73</accession>
<name>A0A0J7KD73_LASNI</name>
<gene>
    <name evidence="1" type="ORF">RF55_12433</name>
</gene>
<keyword evidence="2" id="KW-1185">Reference proteome</keyword>
<evidence type="ECO:0000313" key="2">
    <source>
        <dbReference type="Proteomes" id="UP000036403"/>
    </source>
</evidence>
<dbReference type="PaxDb" id="67767-A0A0J7KD73"/>
<dbReference type="Proteomes" id="UP000036403">
    <property type="component" value="Unassembled WGS sequence"/>
</dbReference>
<proteinExistence type="predicted"/>